<keyword evidence="2" id="KW-0805">Transcription regulation</keyword>
<keyword evidence="1" id="KW-0678">Repressor</keyword>
<sequence length="356" mass="40379">MKNKKPTLTEIANALGISTVSVSRALSGQSGISDDLRNKVIDKANELGYLKKKSDSLKILVLHLKPYTQDNSNFSLLMQRLERSLQHADTDYSIEFIPKETQDQLLLPYKLSKCGHFDGVIFIGKFDLKYMALVQKKIPCQVLFTGYSPGYMGDSIWFNFNNSGYQQCEYLIQKGHKNIGFLGNISLIRNKEKLLGITTALENYNLLPNEDLFIENIAFSKKDQLALFTNRDHSISYIDKTDINYSKKLVELIQSKKDLSAIICEWDFTAIELINLLQEHNIKVPEDISIMGSGNSEYATVTTPTLTTMDINVAYASDLVVKTLIKRIKLPFKHYKNIGVLCTLVERNSVTNKKQL</sequence>
<dbReference type="InterPro" id="IPR000843">
    <property type="entry name" value="HTH_LacI"/>
</dbReference>
<dbReference type="PROSITE" id="PS50932">
    <property type="entry name" value="HTH_LACI_2"/>
    <property type="match status" value="1"/>
</dbReference>
<dbReference type="EMBL" id="SMAL01000002">
    <property type="protein sequence ID" value="TCT16174.1"/>
    <property type="molecule type" value="Genomic_DNA"/>
</dbReference>
<keyword evidence="7" id="KW-1185">Reference proteome</keyword>
<accession>A0A4R3MT08</accession>
<evidence type="ECO:0000259" key="5">
    <source>
        <dbReference type="PROSITE" id="PS50932"/>
    </source>
</evidence>
<dbReference type="Gene3D" id="1.10.260.40">
    <property type="entry name" value="lambda repressor-like DNA-binding domains"/>
    <property type="match status" value="1"/>
</dbReference>
<dbReference type="Pfam" id="PF13377">
    <property type="entry name" value="Peripla_BP_3"/>
    <property type="match status" value="1"/>
</dbReference>
<evidence type="ECO:0000256" key="2">
    <source>
        <dbReference type="ARBA" id="ARBA00023015"/>
    </source>
</evidence>
<dbReference type="SUPFAM" id="SSF47413">
    <property type="entry name" value="lambda repressor-like DNA-binding domains"/>
    <property type="match status" value="1"/>
</dbReference>
<reference evidence="6 7" key="1">
    <citation type="submission" date="2019-03" db="EMBL/GenBank/DDBJ databases">
        <title>Genomic Encyclopedia of Type Strains, Phase IV (KMG-IV): sequencing the most valuable type-strain genomes for metagenomic binning, comparative biology and taxonomic classification.</title>
        <authorList>
            <person name="Goeker M."/>
        </authorList>
    </citation>
    <scope>NUCLEOTIDE SEQUENCE [LARGE SCALE GENOMIC DNA]</scope>
    <source>
        <strain evidence="6 7">DSM 24629</strain>
    </source>
</reference>
<proteinExistence type="predicted"/>
<dbReference type="InterPro" id="IPR028082">
    <property type="entry name" value="Peripla_BP_I"/>
</dbReference>
<dbReference type="GO" id="GO:0000976">
    <property type="term" value="F:transcription cis-regulatory region binding"/>
    <property type="evidence" value="ECO:0007669"/>
    <property type="project" value="TreeGrafter"/>
</dbReference>
<dbReference type="PANTHER" id="PTHR30146:SF148">
    <property type="entry name" value="HTH-TYPE TRANSCRIPTIONAL REPRESSOR PURR-RELATED"/>
    <property type="match status" value="1"/>
</dbReference>
<keyword evidence="4" id="KW-0804">Transcription</keyword>
<comment type="caution">
    <text evidence="6">The sequence shown here is derived from an EMBL/GenBank/DDBJ whole genome shotgun (WGS) entry which is preliminary data.</text>
</comment>
<dbReference type="Proteomes" id="UP000294902">
    <property type="component" value="Unassembled WGS sequence"/>
</dbReference>
<protein>
    <submittedName>
        <fullName evidence="6">LacI family transcriptional regulator</fullName>
    </submittedName>
</protein>
<dbReference type="PANTHER" id="PTHR30146">
    <property type="entry name" value="LACI-RELATED TRANSCRIPTIONAL REPRESSOR"/>
    <property type="match status" value="1"/>
</dbReference>
<gene>
    <name evidence="6" type="ORF">EDC18_102190</name>
</gene>
<dbReference type="Pfam" id="PF00356">
    <property type="entry name" value="LacI"/>
    <property type="match status" value="1"/>
</dbReference>
<dbReference type="SMART" id="SM00354">
    <property type="entry name" value="HTH_LACI"/>
    <property type="match status" value="1"/>
</dbReference>
<dbReference type="CDD" id="cd01392">
    <property type="entry name" value="HTH_LacI"/>
    <property type="match status" value="1"/>
</dbReference>
<dbReference type="AlphaFoldDB" id="A0A4R3MT08"/>
<dbReference type="InterPro" id="IPR010982">
    <property type="entry name" value="Lambda_DNA-bd_dom_sf"/>
</dbReference>
<dbReference type="Gene3D" id="3.40.50.2300">
    <property type="match status" value="2"/>
</dbReference>
<evidence type="ECO:0000256" key="1">
    <source>
        <dbReference type="ARBA" id="ARBA00022491"/>
    </source>
</evidence>
<evidence type="ECO:0000256" key="4">
    <source>
        <dbReference type="ARBA" id="ARBA00023163"/>
    </source>
</evidence>
<dbReference type="SUPFAM" id="SSF53822">
    <property type="entry name" value="Periplasmic binding protein-like I"/>
    <property type="match status" value="1"/>
</dbReference>
<dbReference type="OrthoDB" id="43195at2"/>
<feature type="domain" description="HTH lacI-type" evidence="5">
    <location>
        <begin position="6"/>
        <end position="49"/>
    </location>
</feature>
<evidence type="ECO:0000256" key="3">
    <source>
        <dbReference type="ARBA" id="ARBA00023125"/>
    </source>
</evidence>
<evidence type="ECO:0000313" key="6">
    <source>
        <dbReference type="EMBL" id="TCT16174.1"/>
    </source>
</evidence>
<evidence type="ECO:0000313" key="7">
    <source>
        <dbReference type="Proteomes" id="UP000294902"/>
    </source>
</evidence>
<keyword evidence="3" id="KW-0238">DNA-binding</keyword>
<dbReference type="GO" id="GO:0003700">
    <property type="term" value="F:DNA-binding transcription factor activity"/>
    <property type="evidence" value="ECO:0007669"/>
    <property type="project" value="TreeGrafter"/>
</dbReference>
<name>A0A4R3MT08_9FIRM</name>
<dbReference type="RefSeq" id="WP_132250366.1">
    <property type="nucleotide sequence ID" value="NZ_SMAL01000002.1"/>
</dbReference>
<organism evidence="6 7">
    <name type="scientific">Natranaerovirga pectinivora</name>
    <dbReference type="NCBI Taxonomy" id="682400"/>
    <lineage>
        <taxon>Bacteria</taxon>
        <taxon>Bacillati</taxon>
        <taxon>Bacillota</taxon>
        <taxon>Clostridia</taxon>
        <taxon>Lachnospirales</taxon>
        <taxon>Natranaerovirgaceae</taxon>
        <taxon>Natranaerovirga</taxon>
    </lineage>
</organism>
<dbReference type="InterPro" id="IPR046335">
    <property type="entry name" value="LacI/GalR-like_sensor"/>
</dbReference>